<evidence type="ECO:0000313" key="10">
    <source>
        <dbReference type="EMBL" id="SEA43475.1"/>
    </source>
</evidence>
<gene>
    <name evidence="7" type="ORF">B5E52_03615</name>
    <name evidence="9" type="ORF">DW027_20025</name>
    <name evidence="8" type="ORF">DWW25_19500</name>
    <name evidence="4" type="ORF">GA398_03840</name>
    <name evidence="3" type="ORF">GA574_11325</name>
    <name evidence="2" type="ORF">K8V07_16845</name>
    <name evidence="6" type="ORF">LD004_14110</name>
    <name evidence="5" type="ORF">LDZ35_15875</name>
    <name evidence="10" type="ORF">SAMN04487924_10673</name>
    <name evidence="11" type="ORF">SAMN05216250_10751</name>
</gene>
<dbReference type="Proteomes" id="UP000434604">
    <property type="component" value="Unassembled WGS sequence"/>
</dbReference>
<name>A0A174MTZ5_9BACE</name>
<dbReference type="AlphaFoldDB" id="A0A174MTZ5"/>
<evidence type="ECO:0000313" key="7">
    <source>
        <dbReference type="EMBL" id="OUQ72942.1"/>
    </source>
</evidence>
<dbReference type="NCBIfam" id="TIGR00305">
    <property type="entry name" value="putative toxin-antitoxin system toxin component, PIN family"/>
    <property type="match status" value="1"/>
</dbReference>
<dbReference type="EMBL" id="FOUM01000007">
    <property type="protein sequence ID" value="SFM59101.1"/>
    <property type="molecule type" value="Genomic_DNA"/>
</dbReference>
<evidence type="ECO:0000313" key="8">
    <source>
        <dbReference type="EMBL" id="RGV08270.1"/>
    </source>
</evidence>
<evidence type="ECO:0000313" key="5">
    <source>
        <dbReference type="EMBL" id="MCA4524680.1"/>
    </source>
</evidence>
<dbReference type="SUPFAM" id="SSF88723">
    <property type="entry name" value="PIN domain-like"/>
    <property type="match status" value="1"/>
</dbReference>
<dbReference type="EMBL" id="JAIWYE010000026">
    <property type="protein sequence ID" value="MCA4704740.1"/>
    <property type="molecule type" value="Genomic_DNA"/>
</dbReference>
<evidence type="ECO:0000313" key="2">
    <source>
        <dbReference type="EMBL" id="HJG13579.1"/>
    </source>
</evidence>
<evidence type="ECO:0000313" key="14">
    <source>
        <dbReference type="Proteomes" id="UP000196036"/>
    </source>
</evidence>
<evidence type="ECO:0000313" key="13">
    <source>
        <dbReference type="Proteomes" id="UP000183766"/>
    </source>
</evidence>
<dbReference type="EMBL" id="WDED01000004">
    <property type="protein sequence ID" value="KAB6149377.1"/>
    <property type="molecule type" value="Genomic_DNA"/>
</dbReference>
<dbReference type="EMBL" id="DYVL01000188">
    <property type="protein sequence ID" value="HJG13579.1"/>
    <property type="molecule type" value="Genomic_DNA"/>
</dbReference>
<reference evidence="2" key="7">
    <citation type="submission" date="2021-09" db="EMBL/GenBank/DDBJ databases">
        <authorList>
            <person name="Gilroy R."/>
        </authorList>
    </citation>
    <scope>NUCLEOTIDE SEQUENCE</scope>
    <source>
        <strain evidence="2">CHK154-13316</strain>
    </source>
</reference>
<reference evidence="7" key="3">
    <citation type="journal article" date="2018" name="BMC Genomics">
        <title>Whole genome sequencing and function prediction of 133 gut anaerobes isolated from chicken caecum in pure cultures.</title>
        <authorList>
            <person name="Medvecky M."/>
            <person name="Cejkova D."/>
            <person name="Polansky O."/>
            <person name="Karasova D."/>
            <person name="Kubasova T."/>
            <person name="Cizek A."/>
            <person name="Rychlik I."/>
        </authorList>
    </citation>
    <scope>NUCLEOTIDE SEQUENCE</scope>
    <source>
        <strain evidence="7">An109</strain>
    </source>
</reference>
<sequence>MRIIIDTNLWISFMLGRKIATMRTLLTHPSLEIYVCRELLDEFYDVSSREKIRKYIRPEDLDDTLKLIHLYGKYVVIQTKSKSEIRDKKDLYLLSLADTIKANYIVTGDKDLLVLEKHNRTKIVTITEFMKLL</sequence>
<dbReference type="EMBL" id="QROO01000030">
    <property type="protein sequence ID" value="RHL34187.1"/>
    <property type="molecule type" value="Genomic_DNA"/>
</dbReference>
<evidence type="ECO:0000313" key="6">
    <source>
        <dbReference type="EMBL" id="MCA4704740.1"/>
    </source>
</evidence>
<dbReference type="Proteomes" id="UP000284495">
    <property type="component" value="Unassembled WGS sequence"/>
</dbReference>
<evidence type="ECO:0000313" key="9">
    <source>
        <dbReference type="EMBL" id="RHL34187.1"/>
    </source>
</evidence>
<evidence type="ECO:0000259" key="1">
    <source>
        <dbReference type="SMART" id="SM00670"/>
    </source>
</evidence>
<reference evidence="12 13" key="1">
    <citation type="submission" date="2016-10" db="EMBL/GenBank/DDBJ databases">
        <authorList>
            <person name="de Groot N.N."/>
        </authorList>
    </citation>
    <scope>NUCLEOTIDE SEQUENCE [LARGE SCALE GENOMIC DNA]</scope>
    <source>
        <strain evidence="11 13">NLAE-zl-C202</strain>
        <strain evidence="10 12">NLAE-zl-G339</strain>
    </source>
</reference>
<evidence type="ECO:0000313" key="17">
    <source>
        <dbReference type="Proteomes" id="UP000434604"/>
    </source>
</evidence>
<dbReference type="PANTHER" id="PTHR34610">
    <property type="entry name" value="SSL7007 PROTEIN"/>
    <property type="match status" value="1"/>
</dbReference>
<keyword evidence="18" id="KW-1185">Reference proteome</keyword>
<reference evidence="15 16" key="4">
    <citation type="submission" date="2018-08" db="EMBL/GenBank/DDBJ databases">
        <title>A genome reference for cultivated species of the human gut microbiota.</title>
        <authorList>
            <person name="Zou Y."/>
            <person name="Xue W."/>
            <person name="Luo G."/>
        </authorList>
    </citation>
    <scope>NUCLEOTIDE SEQUENCE [LARGE SCALE GENOMIC DNA]</scope>
    <source>
        <strain evidence="8 15">AF14-7</strain>
        <strain evidence="9 16">AF38-2</strain>
    </source>
</reference>
<dbReference type="Proteomes" id="UP000435059">
    <property type="component" value="Unassembled WGS sequence"/>
</dbReference>
<reference evidence="14" key="2">
    <citation type="submission" date="2017-04" db="EMBL/GenBank/DDBJ databases">
        <title>Function of individual gut microbiota members based on whole genome sequencing of pure cultures obtained from chicken caecum.</title>
        <authorList>
            <person name="Medvecky M."/>
            <person name="Cejkova D."/>
            <person name="Polansky O."/>
            <person name="Karasova D."/>
            <person name="Kubasova T."/>
            <person name="Cizek A."/>
            <person name="Rychlik I."/>
        </authorList>
    </citation>
    <scope>NUCLEOTIDE SEQUENCE [LARGE SCALE GENOMIC DNA]</scope>
    <source>
        <strain evidence="14">An109</strain>
    </source>
</reference>
<dbReference type="Pfam" id="PF13470">
    <property type="entry name" value="PIN_3"/>
    <property type="match status" value="1"/>
</dbReference>
<dbReference type="Proteomes" id="UP000747074">
    <property type="component" value="Unassembled WGS sequence"/>
</dbReference>
<dbReference type="InterPro" id="IPR002850">
    <property type="entry name" value="PIN_toxin-like"/>
</dbReference>
<dbReference type="Proteomes" id="UP000183040">
    <property type="component" value="Unassembled WGS sequence"/>
</dbReference>
<dbReference type="Proteomes" id="UP001198461">
    <property type="component" value="Unassembled WGS sequence"/>
</dbReference>
<dbReference type="EMBL" id="NFLW01000005">
    <property type="protein sequence ID" value="OUQ72942.1"/>
    <property type="molecule type" value="Genomic_DNA"/>
</dbReference>
<dbReference type="RefSeq" id="WP_008023883.1">
    <property type="nucleotide sequence ID" value="NZ_BAABZH010000001.1"/>
</dbReference>
<dbReference type="EMBL" id="QRYV01000056">
    <property type="protein sequence ID" value="RGV08270.1"/>
    <property type="molecule type" value="Genomic_DNA"/>
</dbReference>
<evidence type="ECO:0000313" key="4">
    <source>
        <dbReference type="EMBL" id="KAB6149377.1"/>
    </source>
</evidence>
<dbReference type="Proteomes" id="UP000183766">
    <property type="component" value="Unassembled WGS sequence"/>
</dbReference>
<dbReference type="PANTHER" id="PTHR34610:SF4">
    <property type="entry name" value="SLL8027 PROTEIN"/>
    <property type="match status" value="1"/>
</dbReference>
<reference evidence="17 18" key="5">
    <citation type="journal article" date="2019" name="Nat. Med.">
        <title>A library of human gut bacterial isolates paired with longitudinal multiomics data enables mechanistic microbiome research.</title>
        <authorList>
            <person name="Poyet M."/>
            <person name="Groussin M."/>
            <person name="Gibbons S.M."/>
            <person name="Avila-Pacheco J."/>
            <person name="Jiang X."/>
            <person name="Kearney S.M."/>
            <person name="Perrotta A.R."/>
            <person name="Berdy B."/>
            <person name="Zhao S."/>
            <person name="Lieberman T.D."/>
            <person name="Swanson P.K."/>
            <person name="Smith M."/>
            <person name="Roesemann S."/>
            <person name="Alexander J.E."/>
            <person name="Rich S.A."/>
            <person name="Livny J."/>
            <person name="Vlamakis H."/>
            <person name="Clish C."/>
            <person name="Bullock K."/>
            <person name="Deik A."/>
            <person name="Scott J."/>
            <person name="Pierce K.A."/>
            <person name="Xavier R.J."/>
            <person name="Alm E.J."/>
        </authorList>
    </citation>
    <scope>NUCLEOTIDE SEQUENCE [LARGE SCALE GENOMIC DNA]</scope>
    <source>
        <strain evidence="4 17">BIOML-A58</strain>
        <strain evidence="3 18">BIOML-A74</strain>
    </source>
</reference>
<dbReference type="SMART" id="SM00670">
    <property type="entry name" value="PINc"/>
    <property type="match status" value="1"/>
</dbReference>
<reference evidence="5" key="8">
    <citation type="submission" date="2023-08" db="EMBL/GenBank/DDBJ databases">
        <title>Mucin Metabolism Genes Underlie the Key Renovations of Bacteroides xylanisolvens Genomes in Captive Great Apes.</title>
        <authorList>
            <person name="Nishida A.H."/>
        </authorList>
    </citation>
    <scope>NUCLEOTIDE SEQUENCE</scope>
    <source>
        <strain evidence="6">P13.H9</strain>
        <strain evidence="5">P19.10B</strain>
    </source>
</reference>
<proteinExistence type="predicted"/>
<organism evidence="2 19">
    <name type="scientific">Bacteroides xylanisolvens</name>
    <dbReference type="NCBI Taxonomy" id="371601"/>
    <lineage>
        <taxon>Bacteria</taxon>
        <taxon>Pseudomonadati</taxon>
        <taxon>Bacteroidota</taxon>
        <taxon>Bacteroidia</taxon>
        <taxon>Bacteroidales</taxon>
        <taxon>Bacteroidaceae</taxon>
        <taxon>Bacteroides</taxon>
    </lineage>
</organism>
<dbReference type="Proteomes" id="UP000283369">
    <property type="component" value="Unassembled WGS sequence"/>
</dbReference>
<evidence type="ECO:0000313" key="11">
    <source>
        <dbReference type="EMBL" id="SFM59101.1"/>
    </source>
</evidence>
<accession>A0A174MTZ5</accession>
<evidence type="ECO:0000313" key="15">
    <source>
        <dbReference type="Proteomes" id="UP000283369"/>
    </source>
</evidence>
<evidence type="ECO:0000313" key="16">
    <source>
        <dbReference type="Proteomes" id="UP000284495"/>
    </source>
</evidence>
<dbReference type="InterPro" id="IPR029060">
    <property type="entry name" value="PIN-like_dom_sf"/>
</dbReference>
<feature type="domain" description="PIN" evidence="1">
    <location>
        <begin position="1"/>
        <end position="114"/>
    </location>
</feature>
<evidence type="ECO:0000313" key="18">
    <source>
        <dbReference type="Proteomes" id="UP000435059"/>
    </source>
</evidence>
<evidence type="ECO:0000313" key="19">
    <source>
        <dbReference type="Proteomes" id="UP000747074"/>
    </source>
</evidence>
<reference evidence="2" key="6">
    <citation type="journal article" date="2021" name="PeerJ">
        <title>Extensive microbial diversity within the chicken gut microbiome revealed by metagenomics and culture.</title>
        <authorList>
            <person name="Gilroy R."/>
            <person name="Ravi A."/>
            <person name="Getino M."/>
            <person name="Pursley I."/>
            <person name="Horton D.L."/>
            <person name="Alikhan N.F."/>
            <person name="Baker D."/>
            <person name="Gharbi K."/>
            <person name="Hall N."/>
            <person name="Watson M."/>
            <person name="Adriaenssens E.M."/>
            <person name="Foster-Nyarko E."/>
            <person name="Jarju S."/>
            <person name="Secka A."/>
            <person name="Antonio M."/>
            <person name="Oren A."/>
            <person name="Chaudhuri R.R."/>
            <person name="La Ragione R."/>
            <person name="Hildebrand F."/>
            <person name="Pallen M.J."/>
        </authorList>
    </citation>
    <scope>NUCLEOTIDE SEQUENCE</scope>
    <source>
        <strain evidence="2">CHK154-13316</strain>
    </source>
</reference>
<dbReference type="EMBL" id="WDES01000017">
    <property type="protein sequence ID" value="KAB6087838.1"/>
    <property type="molecule type" value="Genomic_DNA"/>
</dbReference>
<dbReference type="EMBL" id="JAIWWW010000035">
    <property type="protein sequence ID" value="MCA4524680.1"/>
    <property type="molecule type" value="Genomic_DNA"/>
</dbReference>
<dbReference type="Proteomes" id="UP000196036">
    <property type="component" value="Unassembled WGS sequence"/>
</dbReference>
<dbReference type="Proteomes" id="UP001197958">
    <property type="component" value="Unassembled WGS sequence"/>
</dbReference>
<evidence type="ECO:0000313" key="12">
    <source>
        <dbReference type="Proteomes" id="UP000183040"/>
    </source>
</evidence>
<protein>
    <submittedName>
        <fullName evidence="2 3">Toxin-antitoxin system toxin component, PIN family</fullName>
    </submittedName>
</protein>
<dbReference type="EMBL" id="FNRP01000006">
    <property type="protein sequence ID" value="SEA43475.1"/>
    <property type="molecule type" value="Genomic_DNA"/>
</dbReference>
<dbReference type="InterPro" id="IPR002716">
    <property type="entry name" value="PIN_dom"/>
</dbReference>
<evidence type="ECO:0000313" key="3">
    <source>
        <dbReference type="EMBL" id="KAB6087838.1"/>
    </source>
</evidence>